<evidence type="ECO:0000256" key="1">
    <source>
        <dbReference type="SAM" id="Coils"/>
    </source>
</evidence>
<evidence type="ECO:0000313" key="4">
    <source>
        <dbReference type="EMBL" id="CAG5101409.1"/>
    </source>
</evidence>
<proteinExistence type="predicted"/>
<dbReference type="Pfam" id="PF03184">
    <property type="entry name" value="DDE_1"/>
    <property type="match status" value="1"/>
</dbReference>
<organism evidence="4 5">
    <name type="scientific">Oikopleura dioica</name>
    <name type="common">Tunicate</name>
    <dbReference type="NCBI Taxonomy" id="34765"/>
    <lineage>
        <taxon>Eukaryota</taxon>
        <taxon>Metazoa</taxon>
        <taxon>Chordata</taxon>
        <taxon>Tunicata</taxon>
        <taxon>Appendicularia</taxon>
        <taxon>Copelata</taxon>
        <taxon>Oikopleuridae</taxon>
        <taxon>Oikopleura</taxon>
    </lineage>
</organism>
<feature type="coiled-coil region" evidence="1">
    <location>
        <begin position="133"/>
        <end position="165"/>
    </location>
</feature>
<evidence type="ECO:0000259" key="3">
    <source>
        <dbReference type="Pfam" id="PF03184"/>
    </source>
</evidence>
<sequence>MTRKIFQEEIKRFSRHLSRTKPGTKNLLLLDNFSGHLIDLVALGVHNVQVEYFKPGCTGQFQPLDMLFFAALKNQYRIFLRKFRQGQQKSSPGLELSVKTVARLGSEMKPGIVRACWRKTGLTRFAKLQGDTIDNEEEEIRRHSIERIEEELAQLQLQDDDEEDVEVMEIAEQQREKQITRHDPLEINEQNRVWKSRKKGLLASAETPEFRMEIRSRKDVTVEYLNTDAEGIVLYRFEDQTASRIERDCSKSSDNTTLNHNDDNENQAIDQAIIID</sequence>
<gene>
    <name evidence="4" type="ORF">OKIOD_LOCUS8618</name>
</gene>
<feature type="domain" description="DDE-1" evidence="3">
    <location>
        <begin position="1"/>
        <end position="88"/>
    </location>
</feature>
<protein>
    <submittedName>
        <fullName evidence="4">Oidioi.mRNA.OKI2018_I69.YSR.g17060.t1.cds</fullName>
    </submittedName>
</protein>
<feature type="region of interest" description="Disordered" evidence="2">
    <location>
        <begin position="248"/>
        <end position="276"/>
    </location>
</feature>
<dbReference type="Proteomes" id="UP001158576">
    <property type="component" value="Chromosome YSR"/>
</dbReference>
<accession>A0ABN7SLV2</accession>
<keyword evidence="5" id="KW-1185">Reference proteome</keyword>
<dbReference type="EMBL" id="OU015570">
    <property type="protein sequence ID" value="CAG5101409.1"/>
    <property type="molecule type" value="Genomic_DNA"/>
</dbReference>
<evidence type="ECO:0000256" key="2">
    <source>
        <dbReference type="SAM" id="MobiDB-lite"/>
    </source>
</evidence>
<evidence type="ECO:0000313" key="5">
    <source>
        <dbReference type="Proteomes" id="UP001158576"/>
    </source>
</evidence>
<dbReference type="InterPro" id="IPR004875">
    <property type="entry name" value="DDE_SF_endonuclease_dom"/>
</dbReference>
<reference evidence="4 5" key="1">
    <citation type="submission" date="2021-04" db="EMBL/GenBank/DDBJ databases">
        <authorList>
            <person name="Bliznina A."/>
        </authorList>
    </citation>
    <scope>NUCLEOTIDE SEQUENCE [LARGE SCALE GENOMIC DNA]</scope>
</reference>
<keyword evidence="1" id="KW-0175">Coiled coil</keyword>
<name>A0ABN7SLV2_OIKDI</name>